<dbReference type="Pfam" id="PF14703">
    <property type="entry name" value="PHM7_cyt"/>
    <property type="match status" value="1"/>
</dbReference>
<dbReference type="EMBL" id="NJES01000201">
    <property type="protein sequence ID" value="PHH75706.1"/>
    <property type="molecule type" value="Genomic_DNA"/>
</dbReference>
<dbReference type="PANTHER" id="PTHR13018:SF53">
    <property type="entry name" value="DUF221 DOMAIN PROTEIN"/>
    <property type="match status" value="1"/>
</dbReference>
<feature type="transmembrane region" description="Helical" evidence="8">
    <location>
        <begin position="561"/>
        <end position="578"/>
    </location>
</feature>
<dbReference type="InterPro" id="IPR027815">
    <property type="entry name" value="CSC1/OSCA1-like_cyt"/>
</dbReference>
<dbReference type="InterPro" id="IPR020568">
    <property type="entry name" value="Ribosomal_Su5_D2-typ_SF"/>
</dbReference>
<dbReference type="InterPro" id="IPR022257">
    <property type="entry name" value="PHM7_ext"/>
</dbReference>
<evidence type="ECO:0000313" key="15">
    <source>
        <dbReference type="Proteomes" id="UP000226431"/>
    </source>
</evidence>
<reference evidence="14 15" key="1">
    <citation type="submission" date="2017-06" db="EMBL/GenBank/DDBJ databases">
        <title>Ant-infecting Ophiocordyceps genomes reveal a high diversity of potential behavioral manipulation genes and a possible major role for enterotoxins.</title>
        <authorList>
            <person name="De Bekker C."/>
            <person name="Evans H.C."/>
            <person name="Brachmann A."/>
            <person name="Hughes D.P."/>
        </authorList>
    </citation>
    <scope>NUCLEOTIDE SEQUENCE [LARGE SCALE GENOMIC DNA]</scope>
    <source>
        <strain evidence="14 15">Map16</strain>
    </source>
</reference>
<dbReference type="OrthoDB" id="1076608at2759"/>
<evidence type="ECO:0000256" key="7">
    <source>
        <dbReference type="SAM" id="MobiDB-lite"/>
    </source>
</evidence>
<keyword evidence="4 8" id="KW-0812">Transmembrane</keyword>
<feature type="compositionally biased region" description="Acidic residues" evidence="7">
    <location>
        <begin position="881"/>
        <end position="895"/>
    </location>
</feature>
<dbReference type="SUPFAM" id="SSF54211">
    <property type="entry name" value="Ribosomal protein S5 domain 2-like"/>
    <property type="match status" value="1"/>
</dbReference>
<feature type="domain" description="10TM putative phosphate transporter extracellular tail" evidence="11">
    <location>
        <begin position="960"/>
        <end position="1040"/>
    </location>
</feature>
<evidence type="ECO:0000259" key="12">
    <source>
        <dbReference type="Pfam" id="PF13967"/>
    </source>
</evidence>
<dbReference type="Pfam" id="PF13967">
    <property type="entry name" value="RSN1_TM"/>
    <property type="match status" value="1"/>
</dbReference>
<dbReference type="InterPro" id="IPR001247">
    <property type="entry name" value="ExoRNase_PH_dom1"/>
</dbReference>
<evidence type="ECO:0000256" key="5">
    <source>
        <dbReference type="ARBA" id="ARBA00022989"/>
    </source>
</evidence>
<dbReference type="InterPro" id="IPR032880">
    <property type="entry name" value="CSC1/OSCA1-like_N"/>
</dbReference>
<gene>
    <name evidence="14" type="ORF">CDD80_2163</name>
</gene>
<feature type="transmembrane region" description="Helical" evidence="8">
    <location>
        <begin position="60"/>
        <end position="81"/>
    </location>
</feature>
<feature type="domain" description="CSC1/OSCA1-like N-terminal transmembrane" evidence="12">
    <location>
        <begin position="60"/>
        <end position="208"/>
    </location>
</feature>
<feature type="transmembrane region" description="Helical" evidence="8">
    <location>
        <begin position="187"/>
        <end position="206"/>
    </location>
</feature>
<dbReference type="InterPro" id="IPR003864">
    <property type="entry name" value="CSC1/OSCA1-like_7TM"/>
</dbReference>
<dbReference type="PANTHER" id="PTHR13018">
    <property type="entry name" value="PROBABLE MEMBRANE PROTEIN DUF221-RELATED"/>
    <property type="match status" value="1"/>
</dbReference>
<dbReference type="Pfam" id="PF02714">
    <property type="entry name" value="RSN1_7TM"/>
    <property type="match status" value="1"/>
</dbReference>
<keyword evidence="6 8" id="KW-0472">Membrane</keyword>
<proteinExistence type="inferred from homology"/>
<feature type="region of interest" description="Disordered" evidence="7">
    <location>
        <begin position="302"/>
        <end position="323"/>
    </location>
</feature>
<feature type="transmembrane region" description="Helical" evidence="8">
    <location>
        <begin position="147"/>
        <end position="167"/>
    </location>
</feature>
<evidence type="ECO:0000256" key="1">
    <source>
        <dbReference type="ARBA" id="ARBA00004141"/>
    </source>
</evidence>
<dbReference type="InterPro" id="IPR027408">
    <property type="entry name" value="PNPase/RNase_PH_dom_sf"/>
</dbReference>
<feature type="transmembrane region" description="Helical" evidence="8">
    <location>
        <begin position="512"/>
        <end position="529"/>
    </location>
</feature>
<dbReference type="SUPFAM" id="SSF55666">
    <property type="entry name" value="Ribonuclease PH domain 2-like"/>
    <property type="match status" value="1"/>
</dbReference>
<dbReference type="Pfam" id="PF12621">
    <property type="entry name" value="PHM7_ext"/>
    <property type="match status" value="1"/>
</dbReference>
<organism evidence="14 15">
    <name type="scientific">Ophiocordyceps camponoti-rufipedis</name>
    <dbReference type="NCBI Taxonomy" id="2004952"/>
    <lineage>
        <taxon>Eukaryota</taxon>
        <taxon>Fungi</taxon>
        <taxon>Dikarya</taxon>
        <taxon>Ascomycota</taxon>
        <taxon>Pezizomycotina</taxon>
        <taxon>Sordariomycetes</taxon>
        <taxon>Hypocreomycetidae</taxon>
        <taxon>Hypocreales</taxon>
        <taxon>Ophiocordycipitaceae</taxon>
        <taxon>Ophiocordyceps</taxon>
    </lineage>
</organism>
<evidence type="ECO:0000259" key="13">
    <source>
        <dbReference type="Pfam" id="PF14703"/>
    </source>
</evidence>
<feature type="transmembrane region" description="Helical" evidence="8">
    <location>
        <begin position="794"/>
        <end position="816"/>
    </location>
</feature>
<feature type="transmembrane region" description="Helical" evidence="8">
    <location>
        <begin position="616"/>
        <end position="634"/>
    </location>
</feature>
<dbReference type="STRING" id="2004952.A0A2C5Z6T2"/>
<evidence type="ECO:0000256" key="8">
    <source>
        <dbReference type="SAM" id="Phobius"/>
    </source>
</evidence>
<evidence type="ECO:0000256" key="2">
    <source>
        <dbReference type="ARBA" id="ARBA00007779"/>
    </source>
</evidence>
<evidence type="ECO:0000259" key="11">
    <source>
        <dbReference type="Pfam" id="PF12621"/>
    </source>
</evidence>
<feature type="transmembrane region" description="Helical" evidence="8">
    <location>
        <begin position="654"/>
        <end position="678"/>
    </location>
</feature>
<dbReference type="InterPro" id="IPR045122">
    <property type="entry name" value="Csc1-like"/>
</dbReference>
<keyword evidence="3" id="KW-0813">Transport</keyword>
<dbReference type="Gene3D" id="3.30.230.70">
    <property type="entry name" value="GHMP Kinase, N-terminal domain"/>
    <property type="match status" value="1"/>
</dbReference>
<feature type="transmembrane region" description="Helical" evidence="8">
    <location>
        <begin position="766"/>
        <end position="787"/>
    </location>
</feature>
<name>A0A2C5Z6T2_9HYPO</name>
<feature type="region of interest" description="Disordered" evidence="7">
    <location>
        <begin position="839"/>
        <end position="905"/>
    </location>
</feature>
<comment type="caution">
    <text evidence="14">The sequence shown here is derived from an EMBL/GenBank/DDBJ whole genome shotgun (WGS) entry which is preliminary data.</text>
</comment>
<comment type="similarity">
    <text evidence="2">Belongs to the CSC1 (TC 1.A.17) family.</text>
</comment>
<dbReference type="InterPro" id="IPR036345">
    <property type="entry name" value="ExoRNase_PH_dom2_sf"/>
</dbReference>
<feature type="compositionally biased region" description="Polar residues" evidence="7">
    <location>
        <begin position="313"/>
        <end position="322"/>
    </location>
</feature>
<accession>A0A2C5Z6T2</accession>
<feature type="domain" description="CSC1/OSCA1-like 7TM region" evidence="10">
    <location>
        <begin position="514"/>
        <end position="785"/>
    </location>
</feature>
<feature type="transmembrane region" description="Helical" evidence="8">
    <location>
        <begin position="719"/>
        <end position="746"/>
    </location>
</feature>
<sequence>MTEPLDALPDANLGRWLLRRGLLDIFKDSKDPRVGSNRGDSSGPGTISSANNKTSSLSKLAATFIPVLVFLVVCFLLFSFLRPKCRRVFAPRSIPGLREPQLPSPPLPPGWFNWIIPFYKIPDSFVLNHGSLDGFFFLRFLKVLRNICLGGCLILWPVLFPIHATGGGGLSELELLTIGNVKDPTKLYAHAVMGWIFFGFVLYMIVRECIYYVNLRQAYLSSPYYSRRISSRTMLLTCVPKEYLDPRRLRKLYGPSVERIHIPRTTKALANLVQEREQTASRLEKAEIKLILKANKARRKKIDKTAAKPDGASQESSVTGSLASRHDLVRDSGKMASTRGDHLVLDLPGSYIEFAPSDLKTAADGVLKEALGHGVNDDDVGDCDDEYTHPYGLDHDLPDVRGSVAARWIPVESRPYHRPLGNFGRRVDTIRWTRNRLRELNLQIYKMRRQVRRGDGTTLPAAFIEFDSQESAQAAHQVLAHHRPLQMSSRILGIHPGEVLWKSLRMPWWELIMRRFAIMSFVCAAVIFWSIPSAVIGLVSQINFLSGIVVLSWLKKLPDLVLGFLTGFVPSLALSMWMAAVPGMLRICGAQAGIPSVTMVELFVQKAYFAFQVVQVFLITTLTSAASAAFTKILENPIGIKDVLAKNLPMASNFYLSYILIQCLASSGATLLQVFNLIRHHLLAKMSVIPRAQYSTWRRLPAPRWGGIFPVFANMGVIALSYACIAPLILIFAAGGMMAMQFVWRYNILYVLDSGLDSKGLFYPHALLHLTIGLYLAEICLIGLFALHLAFGPLAMMVIFLIFTGLVHVSLMQAILPLLQNLPQTLSLEAEIQEEDKAAAERAKLQATARSDNEGAPTGAASSYYDPEQAFGEEGVRVDHDDDEDEEEEEDEDEATTTNDRALEGASGVKAALGEWFKSSTRSKFQEQAESLGMTKMMESFRQWMGQKKSDGSPGFLARWLHPEEYEDFIALRRLIPPDSLPNIEYPEDHKYCDYLPPETWMPKPTLWIPRDEARVSRQEVAHSRKYTPISDIGANQRTKTIMPLDTSAYTLSLLRVDGRRWNDLRRLHARLRTQDAADGSAYLEMGHTKVMCTVSGPAEQVVKRGGGGGGGDGRASVVVDVVVAGFAGVERKRRGRNDRRIQEMEITVARTLSAAIHTHLFPHSTISLSLHVLSTDGSLLAALLNASTLALIDAGVPMTDYVVACTSGTTSSSSFTTDTDPLLDLNAQEEMELPFVTVAAVGEGDGVAALVSESRLQVGALEGLLAVGLEGCAVFR</sequence>
<evidence type="ECO:0000313" key="14">
    <source>
        <dbReference type="EMBL" id="PHH75706.1"/>
    </source>
</evidence>
<evidence type="ECO:0000259" key="9">
    <source>
        <dbReference type="Pfam" id="PF01138"/>
    </source>
</evidence>
<keyword evidence="15" id="KW-1185">Reference proteome</keyword>
<keyword evidence="5 8" id="KW-1133">Transmembrane helix</keyword>
<evidence type="ECO:0000259" key="10">
    <source>
        <dbReference type="Pfam" id="PF02714"/>
    </source>
</evidence>
<dbReference type="GO" id="GO:0000176">
    <property type="term" value="C:nuclear exosome (RNase complex)"/>
    <property type="evidence" value="ECO:0007669"/>
    <property type="project" value="UniProtKB-ARBA"/>
</dbReference>
<feature type="domain" description="CSC1/OSCA1-like cytosolic" evidence="13">
    <location>
        <begin position="231"/>
        <end position="502"/>
    </location>
</feature>
<evidence type="ECO:0000256" key="3">
    <source>
        <dbReference type="ARBA" id="ARBA00022448"/>
    </source>
</evidence>
<dbReference type="Proteomes" id="UP000226431">
    <property type="component" value="Unassembled WGS sequence"/>
</dbReference>
<dbReference type="GO" id="GO:0005227">
    <property type="term" value="F:calcium-activated cation channel activity"/>
    <property type="evidence" value="ECO:0007669"/>
    <property type="project" value="InterPro"/>
</dbReference>
<evidence type="ECO:0000256" key="6">
    <source>
        <dbReference type="ARBA" id="ARBA00023136"/>
    </source>
</evidence>
<feature type="domain" description="Exoribonuclease phosphorolytic" evidence="9">
    <location>
        <begin position="1065"/>
        <end position="1198"/>
    </location>
</feature>
<dbReference type="Pfam" id="PF01138">
    <property type="entry name" value="RNase_PH"/>
    <property type="match status" value="1"/>
</dbReference>
<dbReference type="GO" id="GO:0005886">
    <property type="term" value="C:plasma membrane"/>
    <property type="evidence" value="ECO:0007669"/>
    <property type="project" value="TreeGrafter"/>
</dbReference>
<comment type="subcellular location">
    <subcellularLocation>
        <location evidence="1">Membrane</location>
        <topology evidence="1">Multi-pass membrane protein</topology>
    </subcellularLocation>
</comment>
<dbReference type="AlphaFoldDB" id="A0A2C5Z6T2"/>
<protein>
    <submittedName>
        <fullName evidence="14">Uncharacterized protein</fullName>
    </submittedName>
</protein>
<evidence type="ECO:0000256" key="4">
    <source>
        <dbReference type="ARBA" id="ARBA00022692"/>
    </source>
</evidence>